<evidence type="ECO:0000313" key="3">
    <source>
        <dbReference type="EMBL" id="MBB3705785.1"/>
    </source>
</evidence>
<gene>
    <name evidence="2" type="ORF">AA2016_2305</name>
    <name evidence="3" type="ORF">FHS67_002104</name>
</gene>
<feature type="region of interest" description="Disordered" evidence="1">
    <location>
        <begin position="34"/>
        <end position="53"/>
    </location>
</feature>
<proteinExistence type="predicted"/>
<dbReference type="KEGG" id="aak:AA2016_2305"/>
<evidence type="ECO:0000313" key="2">
    <source>
        <dbReference type="EMBL" id="AMS41233.1"/>
    </source>
</evidence>
<evidence type="ECO:0000313" key="5">
    <source>
        <dbReference type="Proteomes" id="UP000577697"/>
    </source>
</evidence>
<protein>
    <submittedName>
        <fullName evidence="2">Uncharacterized protein</fullName>
    </submittedName>
</protein>
<reference evidence="3 5" key="2">
    <citation type="submission" date="2020-08" db="EMBL/GenBank/DDBJ databases">
        <title>Genomic Encyclopedia of Type Strains, Phase IV (KMG-IV): sequencing the most valuable type-strain genomes for metagenomic binning, comparative biology and taxonomic classification.</title>
        <authorList>
            <person name="Goeker M."/>
        </authorList>
    </citation>
    <scope>NUCLEOTIDE SEQUENCE [LARGE SCALE GENOMIC DNA]</scope>
    <source>
        <strain evidence="3 5">DSM 10368</strain>
    </source>
</reference>
<sequence>MADVDITPKIRCDNCGHTEDKIVFGSGGSRTIARPKSFGSARMEGGRSTDSYGGQERLDFADLCQKCANAALDAAAAALSARRGDNHG</sequence>
<dbReference type="AlphaFoldDB" id="A0AAC9AR18"/>
<dbReference type="EMBL" id="CP015005">
    <property type="protein sequence ID" value="AMS41233.1"/>
    <property type="molecule type" value="Genomic_DNA"/>
</dbReference>
<accession>A0AAC9AR18</accession>
<reference evidence="2 4" key="1">
    <citation type="submission" date="2016-03" db="EMBL/GenBank/DDBJ databases">
        <title>Complete genome of Aminobacter aminovorans KCTC 2477.</title>
        <authorList>
            <person name="Kim K.M."/>
        </authorList>
    </citation>
    <scope>NUCLEOTIDE SEQUENCE [LARGE SCALE GENOMIC DNA]</scope>
    <source>
        <strain evidence="2 4">KCTC 2477</strain>
    </source>
</reference>
<keyword evidence="5" id="KW-1185">Reference proteome</keyword>
<dbReference type="RefSeq" id="WP_157097041.1">
    <property type="nucleotide sequence ID" value="NZ_CP015005.1"/>
</dbReference>
<dbReference type="Proteomes" id="UP000577697">
    <property type="component" value="Unassembled WGS sequence"/>
</dbReference>
<name>A0AAC9AR18_AMIAI</name>
<dbReference type="EMBL" id="JACICB010000007">
    <property type="protein sequence ID" value="MBB3705785.1"/>
    <property type="molecule type" value="Genomic_DNA"/>
</dbReference>
<organism evidence="2 4">
    <name type="scientific">Aminobacter aminovorans</name>
    <name type="common">Chelatobacter heintzii</name>
    <dbReference type="NCBI Taxonomy" id="83263"/>
    <lineage>
        <taxon>Bacteria</taxon>
        <taxon>Pseudomonadati</taxon>
        <taxon>Pseudomonadota</taxon>
        <taxon>Alphaproteobacteria</taxon>
        <taxon>Hyphomicrobiales</taxon>
        <taxon>Phyllobacteriaceae</taxon>
        <taxon>Aminobacter</taxon>
    </lineage>
</organism>
<evidence type="ECO:0000313" key="4">
    <source>
        <dbReference type="Proteomes" id="UP000075755"/>
    </source>
</evidence>
<dbReference type="Proteomes" id="UP000075755">
    <property type="component" value="Chromosome"/>
</dbReference>
<evidence type="ECO:0000256" key="1">
    <source>
        <dbReference type="SAM" id="MobiDB-lite"/>
    </source>
</evidence>